<evidence type="ECO:0000256" key="3">
    <source>
        <dbReference type="ARBA" id="ARBA00022741"/>
    </source>
</evidence>
<evidence type="ECO:0000313" key="8">
    <source>
        <dbReference type="EMBL" id="MBE7367133.1"/>
    </source>
</evidence>
<keyword evidence="5" id="KW-1278">Translocase</keyword>
<keyword evidence="2" id="KW-0472">Membrane</keyword>
<evidence type="ECO:0000256" key="2">
    <source>
        <dbReference type="ARBA" id="ARBA00022475"/>
    </source>
</evidence>
<dbReference type="GO" id="GO:0005524">
    <property type="term" value="F:ATP binding"/>
    <property type="evidence" value="ECO:0007669"/>
    <property type="project" value="UniProtKB-KW"/>
</dbReference>
<evidence type="ECO:0000256" key="6">
    <source>
        <dbReference type="ARBA" id="ARBA00037066"/>
    </source>
</evidence>
<dbReference type="InterPro" id="IPR003439">
    <property type="entry name" value="ABC_transporter-like_ATP-bd"/>
</dbReference>
<keyword evidence="4 8" id="KW-0067">ATP-binding</keyword>
<evidence type="ECO:0000256" key="4">
    <source>
        <dbReference type="ARBA" id="ARBA00022840"/>
    </source>
</evidence>
<name>A0ABR9S0V4_9BURK</name>
<dbReference type="CDD" id="cd03214">
    <property type="entry name" value="ABC_Iron-Siderophores_B12_Hemin"/>
    <property type="match status" value="1"/>
</dbReference>
<dbReference type="PANTHER" id="PTHR42794">
    <property type="entry name" value="HEMIN IMPORT ATP-BINDING PROTEIN HMUV"/>
    <property type="match status" value="1"/>
</dbReference>
<evidence type="ECO:0000256" key="5">
    <source>
        <dbReference type="ARBA" id="ARBA00022967"/>
    </source>
</evidence>
<comment type="function">
    <text evidence="6">Part of the ABC transporter complex HmuTUV involved in hemin import. Responsible for energy coupling to the transport system.</text>
</comment>
<organism evidence="8 9">
    <name type="scientific">Ramlibacter pallidus</name>
    <dbReference type="NCBI Taxonomy" id="2780087"/>
    <lineage>
        <taxon>Bacteria</taxon>
        <taxon>Pseudomonadati</taxon>
        <taxon>Pseudomonadota</taxon>
        <taxon>Betaproteobacteria</taxon>
        <taxon>Burkholderiales</taxon>
        <taxon>Comamonadaceae</taxon>
        <taxon>Ramlibacter</taxon>
    </lineage>
</organism>
<dbReference type="InterPro" id="IPR003593">
    <property type="entry name" value="AAA+_ATPase"/>
</dbReference>
<sequence>MTLALRKAEVRAGPNVLLAPVTATLRPGRLTCIVGPNGAGKSTLVSLLSGARRPDAGEVLLDGAPLQGVPLEALARRRAVMLQESAVAFDFSAAEVCGLGRYPHRLQPSRHEDRIVAEALAAASVAALASRSFATLSGGEKARVQLARALAQVWEPDPAGASRWLLLDEPTAALDLRHQHEVLQRVRALAEEEGVGVVAVLHDVNLALRYGDDALLLAAGRDARFGTVGDVLVPERIRDVWQVGCEWVRDAGGRAHLLFG</sequence>
<dbReference type="InterPro" id="IPR027417">
    <property type="entry name" value="P-loop_NTPase"/>
</dbReference>
<evidence type="ECO:0000256" key="1">
    <source>
        <dbReference type="ARBA" id="ARBA00022448"/>
    </source>
</evidence>
<comment type="caution">
    <text evidence="8">The sequence shown here is derived from an EMBL/GenBank/DDBJ whole genome shotgun (WGS) entry which is preliminary data.</text>
</comment>
<dbReference type="NCBIfam" id="NF010068">
    <property type="entry name" value="PRK13548.1"/>
    <property type="match status" value="1"/>
</dbReference>
<evidence type="ECO:0000259" key="7">
    <source>
        <dbReference type="PROSITE" id="PS50893"/>
    </source>
</evidence>
<dbReference type="Proteomes" id="UP000806285">
    <property type="component" value="Unassembled WGS sequence"/>
</dbReference>
<protein>
    <submittedName>
        <fullName evidence="8">Heme ABC transporter ATP-binding protein</fullName>
    </submittedName>
</protein>
<dbReference type="Pfam" id="PF00005">
    <property type="entry name" value="ABC_tran"/>
    <property type="match status" value="1"/>
</dbReference>
<dbReference type="SMART" id="SM00382">
    <property type="entry name" value="AAA"/>
    <property type="match status" value="1"/>
</dbReference>
<keyword evidence="3" id="KW-0547">Nucleotide-binding</keyword>
<dbReference type="RefSeq" id="WP_193675760.1">
    <property type="nucleotide sequence ID" value="NZ_JADDIV010000002.1"/>
</dbReference>
<dbReference type="SUPFAM" id="SSF52540">
    <property type="entry name" value="P-loop containing nucleoside triphosphate hydrolases"/>
    <property type="match status" value="1"/>
</dbReference>
<feature type="domain" description="ABC transporter" evidence="7">
    <location>
        <begin position="3"/>
        <end position="244"/>
    </location>
</feature>
<dbReference type="PROSITE" id="PS50893">
    <property type="entry name" value="ABC_TRANSPORTER_2"/>
    <property type="match status" value="1"/>
</dbReference>
<proteinExistence type="predicted"/>
<dbReference type="EMBL" id="JADDIV010000002">
    <property type="protein sequence ID" value="MBE7367133.1"/>
    <property type="molecule type" value="Genomic_DNA"/>
</dbReference>
<accession>A0ABR9S0V4</accession>
<reference evidence="8 9" key="1">
    <citation type="submission" date="2020-10" db="EMBL/GenBank/DDBJ databases">
        <title>Ramlibacter sp. HM2 16S ribosomal RNA gene Genome sequencing and assembly.</title>
        <authorList>
            <person name="Kang M."/>
        </authorList>
    </citation>
    <scope>NUCLEOTIDE SEQUENCE [LARGE SCALE GENOMIC DNA]</scope>
    <source>
        <strain evidence="8 9">HM2</strain>
    </source>
</reference>
<gene>
    <name evidence="8" type="ORF">IM787_06135</name>
</gene>
<dbReference type="PANTHER" id="PTHR42794:SF1">
    <property type="entry name" value="HEMIN IMPORT ATP-BINDING PROTEIN HMUV"/>
    <property type="match status" value="1"/>
</dbReference>
<evidence type="ECO:0000313" key="9">
    <source>
        <dbReference type="Proteomes" id="UP000806285"/>
    </source>
</evidence>
<dbReference type="InterPro" id="IPR017871">
    <property type="entry name" value="ABC_transporter-like_CS"/>
</dbReference>
<dbReference type="Gene3D" id="3.40.50.300">
    <property type="entry name" value="P-loop containing nucleotide triphosphate hydrolases"/>
    <property type="match status" value="1"/>
</dbReference>
<keyword evidence="2" id="KW-1003">Cell membrane</keyword>
<dbReference type="PROSITE" id="PS00211">
    <property type="entry name" value="ABC_TRANSPORTER_1"/>
    <property type="match status" value="1"/>
</dbReference>
<keyword evidence="9" id="KW-1185">Reference proteome</keyword>
<keyword evidence="1" id="KW-0813">Transport</keyword>